<dbReference type="GO" id="GO:0004623">
    <property type="term" value="F:phospholipase A2 activity"/>
    <property type="evidence" value="ECO:0007669"/>
    <property type="project" value="InterPro"/>
</dbReference>
<dbReference type="InterPro" id="IPR036444">
    <property type="entry name" value="PLipase_A2_dom_sf"/>
</dbReference>
<dbReference type="GO" id="GO:0006644">
    <property type="term" value="P:phospholipid metabolic process"/>
    <property type="evidence" value="ECO:0007669"/>
    <property type="project" value="InterPro"/>
</dbReference>
<dbReference type="Pfam" id="PF09056">
    <property type="entry name" value="Phospholip_A2_3"/>
    <property type="match status" value="1"/>
</dbReference>
<evidence type="ECO:0000313" key="2">
    <source>
        <dbReference type="EMBL" id="QGK70921.1"/>
    </source>
</evidence>
<accession>A0A5Q3Q8C7</accession>
<feature type="signal peptide" evidence="1">
    <location>
        <begin position="1"/>
        <end position="26"/>
    </location>
</feature>
<dbReference type="RefSeq" id="WP_154077499.1">
    <property type="nucleotide sequence ID" value="NZ_CP045929.1"/>
</dbReference>
<name>A0A5Q3Q8C7_9PSEU</name>
<evidence type="ECO:0000256" key="1">
    <source>
        <dbReference type="SAM" id="SignalP"/>
    </source>
</evidence>
<feature type="chain" id="PRO_5024415357" description="Phospholipase" evidence="1">
    <location>
        <begin position="27"/>
        <end position="186"/>
    </location>
</feature>
<dbReference type="KEGG" id="sace:GIY23_16600"/>
<gene>
    <name evidence="2" type="ORF">GIY23_16600</name>
</gene>
<dbReference type="Proteomes" id="UP000371041">
    <property type="component" value="Chromosome"/>
</dbReference>
<dbReference type="Gene3D" id="1.20.90.10">
    <property type="entry name" value="Phospholipase A2 domain"/>
    <property type="match status" value="1"/>
</dbReference>
<keyword evidence="1" id="KW-0732">Signal</keyword>
<dbReference type="GO" id="GO:0050482">
    <property type="term" value="P:arachidonate secretion"/>
    <property type="evidence" value="ECO:0007669"/>
    <property type="project" value="InterPro"/>
</dbReference>
<dbReference type="AlphaFoldDB" id="A0A5Q3Q8C7"/>
<keyword evidence="3" id="KW-1185">Reference proteome</keyword>
<dbReference type="SUPFAM" id="SSF48619">
    <property type="entry name" value="Phospholipase A2, PLA2"/>
    <property type="match status" value="1"/>
</dbReference>
<evidence type="ECO:0000313" key="3">
    <source>
        <dbReference type="Proteomes" id="UP000371041"/>
    </source>
</evidence>
<evidence type="ECO:0008006" key="4">
    <source>
        <dbReference type="Google" id="ProtNLM"/>
    </source>
</evidence>
<organism evidence="2 3">
    <name type="scientific">Allosaccharopolyspora coralli</name>
    <dbReference type="NCBI Taxonomy" id="2665642"/>
    <lineage>
        <taxon>Bacteria</taxon>
        <taxon>Bacillati</taxon>
        <taxon>Actinomycetota</taxon>
        <taxon>Actinomycetes</taxon>
        <taxon>Pseudonocardiales</taxon>
        <taxon>Pseudonocardiaceae</taxon>
        <taxon>Allosaccharopolyspora</taxon>
    </lineage>
</organism>
<protein>
    <recommendedName>
        <fullName evidence="4">Phospholipase</fullName>
    </recommendedName>
</protein>
<proteinExistence type="predicted"/>
<dbReference type="InterPro" id="IPR015141">
    <property type="entry name" value="PLipase_A2_prok/fun"/>
</dbReference>
<dbReference type="EMBL" id="CP045929">
    <property type="protein sequence ID" value="QGK70921.1"/>
    <property type="molecule type" value="Genomic_DNA"/>
</dbReference>
<sequence length="186" mass="20867">MPRNRSLLTTVTATVLLLFSTGTAHADLTDDELRTVTDEYVFARSLDEFLDLRSEKPYADQLDWSSDSCSLSPDEPLGYRFGASCNRHDFGYRNYQRQDRFHADTRRTLDDKFRDDMHDECGDDATCRGVATIYYQAVRQFGGSGSSTAEAVERADITVLTGEDGRAEKVTSIDARGGVLEVDLRN</sequence>
<reference evidence="3" key="1">
    <citation type="submission" date="2019-11" db="EMBL/GenBank/DDBJ databases">
        <title>The complete genome sequence of Saccharopolyspora sp. E2A.</title>
        <authorList>
            <person name="Zhang G."/>
        </authorList>
    </citation>
    <scope>NUCLEOTIDE SEQUENCE [LARGE SCALE GENOMIC DNA]</scope>
    <source>
        <strain evidence="3">E2A</strain>
    </source>
</reference>